<organism evidence="2 3">
    <name type="scientific">Naematelia encephala</name>
    <dbReference type="NCBI Taxonomy" id="71784"/>
    <lineage>
        <taxon>Eukaryota</taxon>
        <taxon>Fungi</taxon>
        <taxon>Dikarya</taxon>
        <taxon>Basidiomycota</taxon>
        <taxon>Agaricomycotina</taxon>
        <taxon>Tremellomycetes</taxon>
        <taxon>Tremellales</taxon>
        <taxon>Naemateliaceae</taxon>
        <taxon>Naematelia</taxon>
    </lineage>
</organism>
<dbReference type="InParanoid" id="A0A1Y2ANY3"/>
<evidence type="ECO:0000313" key="2">
    <source>
        <dbReference type="EMBL" id="ORY24283.1"/>
    </source>
</evidence>
<dbReference type="AlphaFoldDB" id="A0A1Y2ANY3"/>
<evidence type="ECO:0000256" key="1">
    <source>
        <dbReference type="SAM" id="MobiDB-lite"/>
    </source>
</evidence>
<feature type="compositionally biased region" description="Pro residues" evidence="1">
    <location>
        <begin position="33"/>
        <end position="46"/>
    </location>
</feature>
<dbReference type="Proteomes" id="UP000193986">
    <property type="component" value="Unassembled WGS sequence"/>
</dbReference>
<protein>
    <submittedName>
        <fullName evidence="2">Uncharacterized protein</fullName>
    </submittedName>
</protein>
<name>A0A1Y2ANY3_9TREE</name>
<evidence type="ECO:0000313" key="3">
    <source>
        <dbReference type="Proteomes" id="UP000193986"/>
    </source>
</evidence>
<feature type="compositionally biased region" description="Low complexity" evidence="1">
    <location>
        <begin position="69"/>
        <end position="78"/>
    </location>
</feature>
<proteinExistence type="predicted"/>
<dbReference type="OrthoDB" id="2596611at2759"/>
<accession>A0A1Y2ANY3</accession>
<feature type="compositionally biased region" description="Acidic residues" evidence="1">
    <location>
        <begin position="189"/>
        <end position="200"/>
    </location>
</feature>
<keyword evidence="3" id="KW-1185">Reference proteome</keyword>
<gene>
    <name evidence="2" type="ORF">BCR39DRAFT_325346</name>
</gene>
<reference evidence="2 3" key="1">
    <citation type="submission" date="2016-07" db="EMBL/GenBank/DDBJ databases">
        <title>Pervasive Adenine N6-methylation of Active Genes in Fungi.</title>
        <authorList>
            <consortium name="DOE Joint Genome Institute"/>
            <person name="Mondo S.J."/>
            <person name="Dannebaum R.O."/>
            <person name="Kuo R.C."/>
            <person name="Labutti K."/>
            <person name="Haridas S."/>
            <person name="Kuo A."/>
            <person name="Salamov A."/>
            <person name="Ahrendt S.R."/>
            <person name="Lipzen A."/>
            <person name="Sullivan W."/>
            <person name="Andreopoulos W.B."/>
            <person name="Clum A."/>
            <person name="Lindquist E."/>
            <person name="Daum C."/>
            <person name="Ramamoorthy G.K."/>
            <person name="Gryganskyi A."/>
            <person name="Culley D."/>
            <person name="Magnuson J.K."/>
            <person name="James T.Y."/>
            <person name="O'Malley M.A."/>
            <person name="Stajich J.E."/>
            <person name="Spatafora J.W."/>
            <person name="Visel A."/>
            <person name="Grigoriev I.V."/>
        </authorList>
    </citation>
    <scope>NUCLEOTIDE SEQUENCE [LARGE SCALE GENOMIC DNA]</scope>
    <source>
        <strain evidence="2 3">68-887.2</strain>
    </source>
</reference>
<sequence>MIRDSHTMLVPPQRPIFTHPSPNPHSHSHSLATPPPAHHLTTPPPLTHTHSSQSFFPQTPRSIPPITTPPSTNNLNPIMSRPNPINPCSRSNSSKFNINGNKKLSASTNTKHKAVQLALEQKVDKAKGFHAFFVPLARPIPNAPPSSPVLHPQCTTTTTTNMMGQKEKDYFGKWHEHVTGPKGSQQWVEDVDDSMQLDSD</sequence>
<comment type="caution">
    <text evidence="2">The sequence shown here is derived from an EMBL/GenBank/DDBJ whole genome shotgun (WGS) entry which is preliminary data.</text>
</comment>
<feature type="region of interest" description="Disordered" evidence="1">
    <location>
        <begin position="177"/>
        <end position="200"/>
    </location>
</feature>
<dbReference type="EMBL" id="MCFC01000069">
    <property type="protein sequence ID" value="ORY24283.1"/>
    <property type="molecule type" value="Genomic_DNA"/>
</dbReference>
<feature type="region of interest" description="Disordered" evidence="1">
    <location>
        <begin position="1"/>
        <end position="93"/>
    </location>
</feature>